<sequence length="171" mass="19886">MTETEFWQLVTRETATQDQVSLADNLKAKLELLSDEDLLEFDKIFGQQMRKSYFWSVWGAAYIITGCDSEYAFAEFRCFLISLGQDWYEKVVASPDDVALLPEWPEKDGYPYPYPFLDEYDLIAGQIFEDRTGDELPFVPSGKATPQGKKFTTKKKQLKLEYPQLSQRFPF</sequence>
<proteinExistence type="predicted"/>
<evidence type="ECO:0000313" key="2">
    <source>
        <dbReference type="EMBL" id="QPG59809.1"/>
    </source>
</evidence>
<gene>
    <name evidence="2" type="ORF">FM038_022385</name>
</gene>
<dbReference type="EMBL" id="CP045503">
    <property type="protein sequence ID" value="QPG59809.1"/>
    <property type="molecule type" value="Genomic_DNA"/>
</dbReference>
<dbReference type="Pfam" id="PF14024">
    <property type="entry name" value="DUF4240"/>
    <property type="match status" value="1"/>
</dbReference>
<reference evidence="2" key="1">
    <citation type="submission" date="2021-07" db="EMBL/GenBank/DDBJ databases">
        <title>Shewanella sp. YLB-07 whole genome sequence.</title>
        <authorList>
            <person name="Yu L."/>
        </authorList>
    </citation>
    <scope>NUCLEOTIDE SEQUENCE</scope>
    <source>
        <strain evidence="2">YLB-08</strain>
    </source>
</reference>
<accession>A0ABX6VI31</accession>
<evidence type="ECO:0000259" key="1">
    <source>
        <dbReference type="Pfam" id="PF14024"/>
    </source>
</evidence>
<dbReference type="Proteomes" id="UP000316416">
    <property type="component" value="Chromosome"/>
</dbReference>
<protein>
    <submittedName>
        <fullName evidence="2">DUF4240 domain-containing protein</fullName>
    </submittedName>
</protein>
<organism evidence="2 3">
    <name type="scientific">Shewanella eurypsychrophilus</name>
    <dbReference type="NCBI Taxonomy" id="2593656"/>
    <lineage>
        <taxon>Bacteria</taxon>
        <taxon>Pseudomonadati</taxon>
        <taxon>Pseudomonadota</taxon>
        <taxon>Gammaproteobacteria</taxon>
        <taxon>Alteromonadales</taxon>
        <taxon>Shewanellaceae</taxon>
        <taxon>Shewanella</taxon>
    </lineage>
</organism>
<dbReference type="RefSeq" id="WP_142873761.1">
    <property type="nucleotide sequence ID" value="NZ_CP045503.2"/>
</dbReference>
<name>A0ABX6VI31_9GAMM</name>
<evidence type="ECO:0000313" key="3">
    <source>
        <dbReference type="Proteomes" id="UP000316416"/>
    </source>
</evidence>
<feature type="domain" description="DUF4240" evidence="1">
    <location>
        <begin position="1"/>
        <end position="129"/>
    </location>
</feature>
<dbReference type="InterPro" id="IPR025334">
    <property type="entry name" value="DUF4240"/>
</dbReference>
<keyword evidence="3" id="KW-1185">Reference proteome</keyword>